<evidence type="ECO:0000313" key="12">
    <source>
        <dbReference type="EMBL" id="ADG13070.1"/>
    </source>
</evidence>
<dbReference type="Gene3D" id="1.10.10.770">
    <property type="match status" value="1"/>
</dbReference>
<evidence type="ECO:0000256" key="6">
    <source>
        <dbReference type="ARBA" id="ARBA00022840"/>
    </source>
</evidence>
<dbReference type="eggNOG" id="arCOG00485">
    <property type="taxonomic scope" value="Archaea"/>
</dbReference>
<dbReference type="InterPro" id="IPR008925">
    <property type="entry name" value="aa_tRNA-synth_I_cd-bd_sf"/>
</dbReference>
<keyword evidence="13" id="KW-1185">Reference proteome</keyword>
<dbReference type="PANTHER" id="PTHR37940:SF1">
    <property type="entry name" value="LYSINE--TRNA LIGASE"/>
    <property type="match status" value="1"/>
</dbReference>
<dbReference type="Gene3D" id="6.10.20.10">
    <property type="entry name" value="Lysine tRNA ligase, stem contact fold domain"/>
    <property type="match status" value="1"/>
</dbReference>
<evidence type="ECO:0000256" key="4">
    <source>
        <dbReference type="ARBA" id="ARBA00022598"/>
    </source>
</evidence>
<dbReference type="SUPFAM" id="SSF52374">
    <property type="entry name" value="Nucleotidylyl transferase"/>
    <property type="match status" value="1"/>
</dbReference>
<evidence type="ECO:0000256" key="7">
    <source>
        <dbReference type="ARBA" id="ARBA00022917"/>
    </source>
</evidence>
<dbReference type="HAMAP" id="MF_00177">
    <property type="entry name" value="Lys_tRNA_synth_class1"/>
    <property type="match status" value="1"/>
</dbReference>
<keyword evidence="7 10" id="KW-0648">Protein biosynthesis</keyword>
<evidence type="ECO:0000256" key="9">
    <source>
        <dbReference type="ARBA" id="ARBA00048573"/>
    </source>
</evidence>
<name>D5VR67_METIM</name>
<proteinExistence type="inferred from homology"/>
<evidence type="ECO:0000256" key="1">
    <source>
        <dbReference type="ARBA" id="ARBA00004496"/>
    </source>
</evidence>
<dbReference type="GO" id="GO:0006430">
    <property type="term" value="P:lysyl-tRNA aminoacylation"/>
    <property type="evidence" value="ECO:0007669"/>
    <property type="project" value="UniProtKB-UniRule"/>
</dbReference>
<dbReference type="KEGG" id="mif:Metin_0400"/>
<evidence type="ECO:0000259" key="11">
    <source>
        <dbReference type="Pfam" id="PF19269"/>
    </source>
</evidence>
<dbReference type="SUPFAM" id="SSF48163">
    <property type="entry name" value="An anticodon-binding domain of class I aminoacyl-tRNA synthetases"/>
    <property type="match status" value="1"/>
</dbReference>
<evidence type="ECO:0000256" key="2">
    <source>
        <dbReference type="ARBA" id="ARBA00005594"/>
    </source>
</evidence>
<dbReference type="InterPro" id="IPR002904">
    <property type="entry name" value="Lys-tRNA-ligase"/>
</dbReference>
<dbReference type="Pfam" id="PF19269">
    <property type="entry name" value="Anticodon_2"/>
    <property type="match status" value="1"/>
</dbReference>
<feature type="short sequence motif" description="'HIGH' region" evidence="10">
    <location>
        <begin position="23"/>
        <end position="31"/>
    </location>
</feature>
<keyword evidence="8 10" id="KW-0030">Aminoacyl-tRNA synthetase</keyword>
<dbReference type="Pfam" id="PF01921">
    <property type="entry name" value="tRNA-synt_1f"/>
    <property type="match status" value="1"/>
</dbReference>
<evidence type="ECO:0000256" key="5">
    <source>
        <dbReference type="ARBA" id="ARBA00022741"/>
    </source>
</evidence>
<dbReference type="HOGENOM" id="CLU_025562_1_0_2"/>
<dbReference type="Gene3D" id="3.40.50.620">
    <property type="entry name" value="HUPs"/>
    <property type="match status" value="2"/>
</dbReference>
<gene>
    <name evidence="10" type="primary">lysS</name>
    <name evidence="12" type="ordered locus">Metin_0400</name>
</gene>
<dbReference type="GeneID" id="9131404"/>
<comment type="similarity">
    <text evidence="2 10">Belongs to the class-I aminoacyl-tRNA synthetase family.</text>
</comment>
<dbReference type="STRING" id="573063.Metin_0400"/>
<keyword evidence="4 10" id="KW-0436">Ligase</keyword>
<dbReference type="NCBIfam" id="TIGR00467">
    <property type="entry name" value="lysS_arch"/>
    <property type="match status" value="1"/>
</dbReference>
<keyword evidence="6 10" id="KW-0067">ATP-binding</keyword>
<comment type="subcellular location">
    <subcellularLocation>
        <location evidence="1 10">Cytoplasm</location>
    </subcellularLocation>
</comment>
<dbReference type="EC" id="6.1.1.6" evidence="10"/>
<dbReference type="InterPro" id="IPR014729">
    <property type="entry name" value="Rossmann-like_a/b/a_fold"/>
</dbReference>
<protein>
    <recommendedName>
        <fullName evidence="10">Lysine--tRNA ligase</fullName>
        <ecNumber evidence="10">6.1.1.6</ecNumber>
    </recommendedName>
    <alternativeName>
        <fullName evidence="10">Lysyl-tRNA synthetase</fullName>
        <shortName evidence="10">LysRS</shortName>
    </alternativeName>
</protein>
<dbReference type="InterPro" id="IPR045462">
    <property type="entry name" value="aa-tRNA-synth_I_cd-bd"/>
</dbReference>
<comment type="catalytic activity">
    <reaction evidence="9 10">
        <text>tRNA(Lys) + L-lysine + ATP = L-lysyl-tRNA(Lys) + AMP + diphosphate</text>
        <dbReference type="Rhea" id="RHEA:20792"/>
        <dbReference type="Rhea" id="RHEA-COMP:9696"/>
        <dbReference type="Rhea" id="RHEA-COMP:9697"/>
        <dbReference type="ChEBI" id="CHEBI:30616"/>
        <dbReference type="ChEBI" id="CHEBI:32551"/>
        <dbReference type="ChEBI" id="CHEBI:33019"/>
        <dbReference type="ChEBI" id="CHEBI:78442"/>
        <dbReference type="ChEBI" id="CHEBI:78529"/>
        <dbReference type="ChEBI" id="CHEBI:456215"/>
        <dbReference type="EC" id="6.1.1.6"/>
    </reaction>
</comment>
<feature type="domain" description="Aminoacyl-tRNA synthetase class I anticodon-binding" evidence="11">
    <location>
        <begin position="428"/>
        <end position="515"/>
    </location>
</feature>
<sequence>MYWADNIASKLSGKQVIATGITPSGHIHIGNARETLTADAIYKAYLKRGGEGELIFIADTFDPLRKLYPFLPKEFEQYIGMPLSEIPCPEGCCQSYADHFLNPYIESLEDLGIEIKVYKADECYKKGLYDEKIDMALKNREKIREILNKFRKDPLPGDWFPIFMLCENCKSLKTKVLNYDGEKVKYVCEKCGYEGEAKPYKGRAKLPWRVDWPARWSIFKVTLEPMGKDHAAAGGSYDTGKLIAKEVFNYEPPMKVVYEWIQLKIGDKAVPMSSSKGVVFAVKDWTHIAHPEILRFLILRSKPSKHIDFDLKKIPDLVEEYDRLEEFYFENREKELDEEGYEKIRIYETSTPKIPEKKPINVPYRFCSIIGQLAYKDGDIDMEKVFEILKRNNYNIEEFDDLSLKRLKERLIMARNWALKYGEKLVIISEEEAKEIAKKLKEKQREWIKYFVERLKEIEFDALNIHELIYQTAKELGLNPRDAFQASYLILLGKKYGPKLGSFLASLGKEFVIKRYLSVIE</sequence>
<dbReference type="GO" id="GO:0004824">
    <property type="term" value="F:lysine-tRNA ligase activity"/>
    <property type="evidence" value="ECO:0007669"/>
    <property type="project" value="UniProtKB-UniRule"/>
</dbReference>
<dbReference type="InterPro" id="IPR001412">
    <property type="entry name" value="aa-tRNA-synth_I_CS"/>
</dbReference>
<dbReference type="Proteomes" id="UP000002061">
    <property type="component" value="Chromosome"/>
</dbReference>
<dbReference type="InterPro" id="IPR042078">
    <property type="entry name" value="Lys-tRNA-ligase_SC_fold"/>
</dbReference>
<dbReference type="GO" id="GO:0005524">
    <property type="term" value="F:ATP binding"/>
    <property type="evidence" value="ECO:0007669"/>
    <property type="project" value="UniProtKB-UniRule"/>
</dbReference>
<dbReference type="EMBL" id="CP002009">
    <property type="protein sequence ID" value="ADG13070.1"/>
    <property type="molecule type" value="Genomic_DNA"/>
</dbReference>
<organism evidence="12 13">
    <name type="scientific">Methanocaldococcus infernus (strain DSM 11812 / JCM 15783 / ME)</name>
    <dbReference type="NCBI Taxonomy" id="573063"/>
    <lineage>
        <taxon>Archaea</taxon>
        <taxon>Methanobacteriati</taxon>
        <taxon>Methanobacteriota</taxon>
        <taxon>Methanomada group</taxon>
        <taxon>Methanococci</taxon>
        <taxon>Methanococcales</taxon>
        <taxon>Methanocaldococcaceae</taxon>
        <taxon>Methanocaldococcus</taxon>
    </lineage>
</organism>
<dbReference type="PANTHER" id="PTHR37940">
    <property type="entry name" value="LYSINE--TRNA LIGASE"/>
    <property type="match status" value="1"/>
</dbReference>
<evidence type="ECO:0000256" key="10">
    <source>
        <dbReference type="HAMAP-Rule" id="MF_00177"/>
    </source>
</evidence>
<accession>D5VR67</accession>
<dbReference type="RefSeq" id="WP_013099816.1">
    <property type="nucleotide sequence ID" value="NC_014122.1"/>
</dbReference>
<dbReference type="AlphaFoldDB" id="D5VR67"/>
<evidence type="ECO:0000256" key="8">
    <source>
        <dbReference type="ARBA" id="ARBA00023146"/>
    </source>
</evidence>
<keyword evidence="3 10" id="KW-0963">Cytoplasm</keyword>
<dbReference type="PROSITE" id="PS00178">
    <property type="entry name" value="AA_TRNA_LIGASE_I"/>
    <property type="match status" value="1"/>
</dbReference>
<reference evidence="12" key="1">
    <citation type="submission" date="2010-04" db="EMBL/GenBank/DDBJ databases">
        <title>Complete sequence of Methanocaldococcus infernus ME.</title>
        <authorList>
            <consortium name="US DOE Joint Genome Institute"/>
            <person name="Lucas S."/>
            <person name="Copeland A."/>
            <person name="Lapidus A."/>
            <person name="Cheng J.-F."/>
            <person name="Bruce D."/>
            <person name="Goodwin L."/>
            <person name="Pitluck S."/>
            <person name="Munk A.C."/>
            <person name="Detter J.C."/>
            <person name="Han C."/>
            <person name="Tapia R."/>
            <person name="Land M."/>
            <person name="Hauser L."/>
            <person name="Kyrpides N."/>
            <person name="Mikhailova N."/>
            <person name="Sieprawska-Lupa M."/>
            <person name="Whitman W.B."/>
            <person name="Woyke T."/>
        </authorList>
    </citation>
    <scope>NUCLEOTIDE SEQUENCE [LARGE SCALE GENOMIC DNA]</scope>
    <source>
        <strain evidence="12">ME</strain>
    </source>
</reference>
<comment type="caution">
    <text evidence="10">Lacks conserved residue(s) required for the propagation of feature annotation.</text>
</comment>
<dbReference type="Gene3D" id="1.10.10.350">
    <property type="match status" value="1"/>
</dbReference>
<dbReference type="GO" id="GO:0005737">
    <property type="term" value="C:cytoplasm"/>
    <property type="evidence" value="ECO:0007669"/>
    <property type="project" value="UniProtKB-SubCell"/>
</dbReference>
<keyword evidence="5 10" id="KW-0547">Nucleotide-binding</keyword>
<feature type="short sequence motif" description="'KMSKS' region" evidence="10">
    <location>
        <begin position="271"/>
        <end position="275"/>
    </location>
</feature>
<evidence type="ECO:0000256" key="3">
    <source>
        <dbReference type="ARBA" id="ARBA00022490"/>
    </source>
</evidence>
<dbReference type="InterPro" id="IPR020751">
    <property type="entry name" value="aa-tRNA-synth_I_codon-bd_sub2"/>
</dbReference>
<evidence type="ECO:0000313" key="13">
    <source>
        <dbReference type="Proteomes" id="UP000002061"/>
    </source>
</evidence>
<dbReference type="GO" id="GO:0000049">
    <property type="term" value="F:tRNA binding"/>
    <property type="evidence" value="ECO:0007669"/>
    <property type="project" value="InterPro"/>
</dbReference>
<dbReference type="OrthoDB" id="6838at2157"/>